<name>A0AAW7YTS2_9STAP</name>
<dbReference type="AlphaFoldDB" id="A0AAW7YTS2"/>
<evidence type="ECO:0000313" key="2">
    <source>
        <dbReference type="EMBL" id="MDO6575719.1"/>
    </source>
</evidence>
<feature type="non-terminal residue" evidence="2">
    <location>
        <position position="68"/>
    </location>
</feature>
<gene>
    <name evidence="2" type="ORF">Q4528_16565</name>
</gene>
<evidence type="ECO:0000313" key="3">
    <source>
        <dbReference type="Proteomes" id="UP001170310"/>
    </source>
</evidence>
<dbReference type="RefSeq" id="WP_303522909.1">
    <property type="nucleotide sequence ID" value="NZ_JAUOQO010001123.1"/>
</dbReference>
<reference evidence="2" key="1">
    <citation type="submission" date="2023-07" db="EMBL/GenBank/DDBJ databases">
        <title>Genome content predicts the carbon catabolic preferences of heterotrophic bacteria.</title>
        <authorList>
            <person name="Gralka M."/>
        </authorList>
    </citation>
    <scope>NUCLEOTIDE SEQUENCE</scope>
    <source>
        <strain evidence="2">E2R20</strain>
    </source>
</reference>
<accession>A0AAW7YTS2</accession>
<organism evidence="2 3">
    <name type="scientific">Staphylococcus pasteuri_A</name>
    <dbReference type="NCBI Taxonomy" id="3062664"/>
    <lineage>
        <taxon>Bacteria</taxon>
        <taxon>Bacillati</taxon>
        <taxon>Bacillota</taxon>
        <taxon>Bacilli</taxon>
        <taxon>Bacillales</taxon>
        <taxon>Staphylococcaceae</taxon>
        <taxon>Staphylococcus</taxon>
    </lineage>
</organism>
<dbReference type="Proteomes" id="UP001170310">
    <property type="component" value="Unassembled WGS sequence"/>
</dbReference>
<protein>
    <submittedName>
        <fullName evidence="2">Uncharacterized protein</fullName>
    </submittedName>
</protein>
<comment type="caution">
    <text evidence="2">The sequence shown here is derived from an EMBL/GenBank/DDBJ whole genome shotgun (WGS) entry which is preliminary data.</text>
</comment>
<proteinExistence type="predicted"/>
<feature type="compositionally biased region" description="Basic and acidic residues" evidence="1">
    <location>
        <begin position="30"/>
        <end position="39"/>
    </location>
</feature>
<feature type="region of interest" description="Disordered" evidence="1">
    <location>
        <begin position="17"/>
        <end position="39"/>
    </location>
</feature>
<dbReference type="EMBL" id="JAUOQO010001123">
    <property type="protein sequence ID" value="MDO6575719.1"/>
    <property type="molecule type" value="Genomic_DNA"/>
</dbReference>
<evidence type="ECO:0000256" key="1">
    <source>
        <dbReference type="SAM" id="MobiDB-lite"/>
    </source>
</evidence>
<keyword evidence="3" id="KW-1185">Reference proteome</keyword>
<sequence length="68" mass="7431">MQTGIDLASSLKETLADAAGMDPAKSPKQVFREGDAESMRNWDAEKAKLDGFLAGEAERNTMSRDRLT</sequence>